<reference evidence="9 10" key="1">
    <citation type="submission" date="2018-11" db="EMBL/GenBank/DDBJ databases">
        <title>Sequencing the genomes of 1000 actinobacteria strains.</title>
        <authorList>
            <person name="Klenk H.-P."/>
        </authorList>
    </citation>
    <scope>NUCLEOTIDE SEQUENCE [LARGE SCALE GENOMIC DNA]</scope>
    <source>
        <strain evidence="9 10">DSM 44348</strain>
    </source>
</reference>
<dbReference type="Proteomes" id="UP000274843">
    <property type="component" value="Unassembled WGS sequence"/>
</dbReference>
<protein>
    <recommendedName>
        <fullName evidence="5">3,4-dihydroxy-2-butanone-4-phosphate synthase</fullName>
        <ecNumber evidence="5">4.1.99.12</ecNumber>
    </recommendedName>
</protein>
<dbReference type="GO" id="GO:0046872">
    <property type="term" value="F:metal ion binding"/>
    <property type="evidence" value="ECO:0007669"/>
    <property type="project" value="UniProtKB-KW"/>
</dbReference>
<comment type="caution">
    <text evidence="9">The sequence shown here is derived from an EMBL/GenBank/DDBJ whole genome shotgun (WGS) entry which is preliminary data.</text>
</comment>
<dbReference type="Gene3D" id="3.40.50.10990">
    <property type="entry name" value="GTP cyclohydrolase II"/>
    <property type="match status" value="1"/>
</dbReference>
<comment type="pathway">
    <text evidence="3">Cofactor biosynthesis; riboflavin biosynthesis; 2-hydroxy-3-oxobutyl phosphate from D-ribulose 5-phosphate: step 1/1.</text>
</comment>
<dbReference type="UniPathway" id="UPA00275">
    <property type="reaction ID" value="UER00399"/>
</dbReference>
<keyword evidence="9" id="KW-0378">Hydrolase</keyword>
<proteinExistence type="inferred from homology"/>
<dbReference type="InterPro" id="IPR017945">
    <property type="entry name" value="DHBP_synth_RibB-like_a/b_dom"/>
</dbReference>
<dbReference type="InterPro" id="IPR036144">
    <property type="entry name" value="RibA-like_sf"/>
</dbReference>
<comment type="similarity">
    <text evidence="4">In the N-terminal section; belongs to the DHBP synthase family.</text>
</comment>
<evidence type="ECO:0000256" key="2">
    <source>
        <dbReference type="ARBA" id="ARBA00002284"/>
    </source>
</evidence>
<feature type="domain" description="GTP cyclohydrolase II" evidence="8">
    <location>
        <begin position="221"/>
        <end position="360"/>
    </location>
</feature>
<evidence type="ECO:0000256" key="3">
    <source>
        <dbReference type="ARBA" id="ARBA00004904"/>
    </source>
</evidence>
<dbReference type="Pfam" id="PF00926">
    <property type="entry name" value="DHBP_synthase"/>
    <property type="match status" value="1"/>
</dbReference>
<keyword evidence="7" id="KW-0479">Metal-binding</keyword>
<evidence type="ECO:0000313" key="9">
    <source>
        <dbReference type="EMBL" id="ROS32174.1"/>
    </source>
</evidence>
<dbReference type="Gene3D" id="3.90.870.10">
    <property type="entry name" value="DHBP synthase"/>
    <property type="match status" value="1"/>
</dbReference>
<dbReference type="GO" id="GO:0005829">
    <property type="term" value="C:cytosol"/>
    <property type="evidence" value="ECO:0007669"/>
    <property type="project" value="TreeGrafter"/>
</dbReference>
<evidence type="ECO:0000256" key="6">
    <source>
        <dbReference type="ARBA" id="ARBA00022619"/>
    </source>
</evidence>
<evidence type="ECO:0000256" key="4">
    <source>
        <dbReference type="ARBA" id="ARBA00005520"/>
    </source>
</evidence>
<keyword evidence="6" id="KW-0686">Riboflavin biosynthesis</keyword>
<dbReference type="GO" id="GO:0009231">
    <property type="term" value="P:riboflavin biosynthetic process"/>
    <property type="evidence" value="ECO:0007669"/>
    <property type="project" value="UniProtKB-UniPathway"/>
</dbReference>
<dbReference type="EC" id="4.1.99.12" evidence="5"/>
<dbReference type="PANTHER" id="PTHR21327:SF18">
    <property type="entry name" value="3,4-DIHYDROXY-2-BUTANONE 4-PHOSPHATE SYNTHASE"/>
    <property type="match status" value="1"/>
</dbReference>
<sequence>MTLHLSGRATSTGTGVKPALAAMASGGPVVLVDDRAARANGFLVIAAEAVTTGSAAFFVRHSSGLLCVALPGAECDRLDLPAMTGAANDPDGLAACVTVDAASGISTGISAHDRARTVALLANPESSEADFIRPGHVIPVRAAEGGVFHRDGVAEAAADLARAAGHRPVALFAALDSVLTPTELAHGAELDTFARTHGLVTVSISDVIAHRLSAEPLVSRKVTARLPLQAGVTRTVGYHGLVDGAEHLALVVGRPRDGEDVPVHIHRECLTGDVFGSLRCECRYRLDRALATITAEGIGVVVYLRPSGTAGHCGSATGRFDTDRMLSSVAAHILQDLGVRSVHLLTDNAGHRAALQDRGLPTRIHGLAVAAIS</sequence>
<gene>
    <name evidence="9" type="ORF">EDD35_7932</name>
</gene>
<dbReference type="PANTHER" id="PTHR21327">
    <property type="entry name" value="GTP CYCLOHYDROLASE II-RELATED"/>
    <property type="match status" value="1"/>
</dbReference>
<dbReference type="EMBL" id="RKHY01000002">
    <property type="protein sequence ID" value="ROS32174.1"/>
    <property type="molecule type" value="Genomic_DNA"/>
</dbReference>
<evidence type="ECO:0000256" key="1">
    <source>
        <dbReference type="ARBA" id="ARBA00000141"/>
    </source>
</evidence>
<dbReference type="SUPFAM" id="SSF142695">
    <property type="entry name" value="RibA-like"/>
    <property type="match status" value="1"/>
</dbReference>
<dbReference type="SUPFAM" id="SSF55821">
    <property type="entry name" value="YrdC/RibB"/>
    <property type="match status" value="1"/>
</dbReference>
<organism evidence="9 10">
    <name type="scientific">Amycolatopsis thermoflava</name>
    <dbReference type="NCBI Taxonomy" id="84480"/>
    <lineage>
        <taxon>Bacteria</taxon>
        <taxon>Bacillati</taxon>
        <taxon>Actinomycetota</taxon>
        <taxon>Actinomycetes</taxon>
        <taxon>Pseudonocardiales</taxon>
        <taxon>Pseudonocardiaceae</taxon>
        <taxon>Amycolatopsis</taxon>
        <taxon>Amycolatopsis methanolica group</taxon>
    </lineage>
</organism>
<evidence type="ECO:0000313" key="10">
    <source>
        <dbReference type="Proteomes" id="UP000274843"/>
    </source>
</evidence>
<dbReference type="InterPro" id="IPR032677">
    <property type="entry name" value="GTP_cyclohydro_II"/>
</dbReference>
<dbReference type="AlphaFoldDB" id="A0A3N2G6B8"/>
<dbReference type="GO" id="GO:0008686">
    <property type="term" value="F:3,4-dihydroxy-2-butanone-4-phosphate synthase activity"/>
    <property type="evidence" value="ECO:0007669"/>
    <property type="project" value="UniProtKB-EC"/>
</dbReference>
<evidence type="ECO:0000256" key="7">
    <source>
        <dbReference type="ARBA" id="ARBA00022723"/>
    </source>
</evidence>
<evidence type="ECO:0000256" key="5">
    <source>
        <dbReference type="ARBA" id="ARBA00012153"/>
    </source>
</evidence>
<accession>A0A3N2G6B8</accession>
<dbReference type="Pfam" id="PF00925">
    <property type="entry name" value="GTP_cyclohydro2"/>
    <property type="match status" value="1"/>
</dbReference>
<name>A0A3N2G6B8_9PSEU</name>
<dbReference type="GO" id="GO:0003935">
    <property type="term" value="F:GTP cyclohydrolase II activity"/>
    <property type="evidence" value="ECO:0007669"/>
    <property type="project" value="TreeGrafter"/>
</dbReference>
<comment type="function">
    <text evidence="2">Catalyzes the conversion of D-ribulose 5-phosphate to formate and 3,4-dihydroxy-2-butanone 4-phosphate.</text>
</comment>
<keyword evidence="10" id="KW-1185">Reference proteome</keyword>
<dbReference type="InterPro" id="IPR000422">
    <property type="entry name" value="DHBP_synthase_RibB"/>
</dbReference>
<evidence type="ECO:0000259" key="8">
    <source>
        <dbReference type="Pfam" id="PF00925"/>
    </source>
</evidence>
<comment type="catalytic activity">
    <reaction evidence="1">
        <text>D-ribulose 5-phosphate = (2S)-2-hydroxy-3-oxobutyl phosphate + formate + H(+)</text>
        <dbReference type="Rhea" id="RHEA:18457"/>
        <dbReference type="ChEBI" id="CHEBI:15378"/>
        <dbReference type="ChEBI" id="CHEBI:15740"/>
        <dbReference type="ChEBI" id="CHEBI:58121"/>
        <dbReference type="ChEBI" id="CHEBI:58830"/>
        <dbReference type="EC" id="4.1.99.12"/>
    </reaction>
</comment>
<dbReference type="PIRSF" id="PIRSF001259">
    <property type="entry name" value="RibA"/>
    <property type="match status" value="1"/>
</dbReference>